<dbReference type="InterPro" id="IPR007685">
    <property type="entry name" value="RelA_SpoT"/>
</dbReference>
<protein>
    <submittedName>
        <fullName evidence="5">GTP pyrophosphokinase</fullName>
        <ecNumber evidence="5">2.7.6.5</ecNumber>
    </submittedName>
</protein>
<dbReference type="InterPro" id="IPR033655">
    <property type="entry name" value="TGS_RelA/SpoT"/>
</dbReference>
<dbReference type="Gene3D" id="3.10.20.30">
    <property type="match status" value="1"/>
</dbReference>
<reference evidence="5 6" key="1">
    <citation type="submission" date="2020-08" db="EMBL/GenBank/DDBJ databases">
        <title>Genomic Encyclopedia of Type Strains, Phase IV (KMG-IV): sequencing the most valuable type-strain genomes for metagenomic binning, comparative biology and taxonomic classification.</title>
        <authorList>
            <person name="Goeker M."/>
        </authorList>
    </citation>
    <scope>NUCLEOTIDE SEQUENCE [LARGE SCALE GENOMIC DNA]</scope>
    <source>
        <strain evidence="5 6">DSM 27165</strain>
    </source>
</reference>
<dbReference type="InterPro" id="IPR043519">
    <property type="entry name" value="NT_sf"/>
</dbReference>
<accession>A0A840MHX1</accession>
<dbReference type="FunFam" id="1.10.3210.10:FF:000001">
    <property type="entry name" value="GTP pyrophosphokinase RelA"/>
    <property type="match status" value="1"/>
</dbReference>
<comment type="similarity">
    <text evidence="1">Belongs to the relA/spoT family.</text>
</comment>
<dbReference type="CDD" id="cd04876">
    <property type="entry name" value="ACT_RelA-SpoT"/>
    <property type="match status" value="1"/>
</dbReference>
<evidence type="ECO:0000256" key="1">
    <source>
        <dbReference type="RuleBase" id="RU003847"/>
    </source>
</evidence>
<dbReference type="GO" id="GO:0015949">
    <property type="term" value="P:nucleobase-containing small molecule interconversion"/>
    <property type="evidence" value="ECO:0007669"/>
    <property type="project" value="UniProtKB-ARBA"/>
</dbReference>
<keyword evidence="6" id="KW-1185">Reference proteome</keyword>
<dbReference type="EMBL" id="JACHHY010000001">
    <property type="protein sequence ID" value="MBB5016789.1"/>
    <property type="molecule type" value="Genomic_DNA"/>
</dbReference>
<dbReference type="GO" id="GO:0008893">
    <property type="term" value="F:guanosine-3',5'-bis(diphosphate) 3'-diphosphatase activity"/>
    <property type="evidence" value="ECO:0007669"/>
    <property type="project" value="TreeGrafter"/>
</dbReference>
<dbReference type="Pfam" id="PF04607">
    <property type="entry name" value="RelA_SpoT"/>
    <property type="match status" value="1"/>
</dbReference>
<dbReference type="CDD" id="cd00077">
    <property type="entry name" value="HDc"/>
    <property type="match status" value="1"/>
</dbReference>
<dbReference type="CDD" id="cd01668">
    <property type="entry name" value="TGS_RSH"/>
    <property type="match status" value="1"/>
</dbReference>
<dbReference type="GO" id="GO:0015969">
    <property type="term" value="P:guanosine tetraphosphate metabolic process"/>
    <property type="evidence" value="ECO:0007669"/>
    <property type="project" value="InterPro"/>
</dbReference>
<comment type="caution">
    <text evidence="5">The sequence shown here is derived from an EMBL/GenBank/DDBJ whole genome shotgun (WGS) entry which is preliminary data.</text>
</comment>
<dbReference type="SUPFAM" id="SSF81271">
    <property type="entry name" value="TGS-like"/>
    <property type="match status" value="1"/>
</dbReference>
<organism evidence="5 6">
    <name type="scientific">Chitinivorax tropicus</name>
    <dbReference type="NCBI Taxonomy" id="714531"/>
    <lineage>
        <taxon>Bacteria</taxon>
        <taxon>Pseudomonadati</taxon>
        <taxon>Pseudomonadota</taxon>
        <taxon>Betaproteobacteria</taxon>
        <taxon>Chitinivorax</taxon>
    </lineage>
</organism>
<dbReference type="InterPro" id="IPR006674">
    <property type="entry name" value="HD_domain"/>
</dbReference>
<gene>
    <name evidence="5" type="ORF">HNQ59_000051</name>
</gene>
<dbReference type="Pfam" id="PF13328">
    <property type="entry name" value="HD_4"/>
    <property type="match status" value="1"/>
</dbReference>
<evidence type="ECO:0000259" key="3">
    <source>
        <dbReference type="PROSITE" id="PS51831"/>
    </source>
</evidence>
<keyword evidence="5" id="KW-0808">Transferase</keyword>
<feature type="domain" description="TGS" evidence="4">
    <location>
        <begin position="409"/>
        <end position="470"/>
    </location>
</feature>
<dbReference type="Pfam" id="PF02824">
    <property type="entry name" value="TGS"/>
    <property type="match status" value="1"/>
</dbReference>
<dbReference type="Gene3D" id="1.10.3210.10">
    <property type="entry name" value="Hypothetical protein af1432"/>
    <property type="match status" value="1"/>
</dbReference>
<evidence type="ECO:0000313" key="6">
    <source>
        <dbReference type="Proteomes" id="UP000575898"/>
    </source>
</evidence>
<dbReference type="GO" id="GO:0008728">
    <property type="term" value="F:GTP diphosphokinase activity"/>
    <property type="evidence" value="ECO:0007669"/>
    <property type="project" value="UniProtKB-EC"/>
</dbReference>
<feature type="domain" description="ACT" evidence="2">
    <location>
        <begin position="652"/>
        <end position="728"/>
    </location>
</feature>
<dbReference type="InterPro" id="IPR045865">
    <property type="entry name" value="ACT-like_dom_sf"/>
</dbReference>
<dbReference type="PANTHER" id="PTHR21262:SF36">
    <property type="entry name" value="BIFUNCTIONAL (P)PPGPP SYNTHASE_HYDROLASE SPOT"/>
    <property type="match status" value="1"/>
</dbReference>
<name>A0A840MHX1_9PROT</name>
<dbReference type="NCBIfam" id="TIGR00691">
    <property type="entry name" value="spoT_relA"/>
    <property type="match status" value="1"/>
</dbReference>
<dbReference type="SUPFAM" id="SSF55021">
    <property type="entry name" value="ACT-like"/>
    <property type="match status" value="1"/>
</dbReference>
<dbReference type="RefSeq" id="WP_184033563.1">
    <property type="nucleotide sequence ID" value="NZ_JACHHY010000001.1"/>
</dbReference>
<comment type="function">
    <text evidence="1">In eubacteria ppGpp (guanosine 3'-diphosphate 5'-diphosphate) is a mediator of the stringent response that coordinates a variety of cellular activities in response to changes in nutritional abundance.</text>
</comment>
<dbReference type="GO" id="GO:0005886">
    <property type="term" value="C:plasma membrane"/>
    <property type="evidence" value="ECO:0007669"/>
    <property type="project" value="TreeGrafter"/>
</dbReference>
<dbReference type="SUPFAM" id="SSF81301">
    <property type="entry name" value="Nucleotidyltransferase"/>
    <property type="match status" value="1"/>
</dbReference>
<evidence type="ECO:0000259" key="2">
    <source>
        <dbReference type="PROSITE" id="PS51671"/>
    </source>
</evidence>
<dbReference type="PROSITE" id="PS51831">
    <property type="entry name" value="HD"/>
    <property type="match status" value="1"/>
</dbReference>
<dbReference type="GO" id="GO:0042594">
    <property type="term" value="P:response to starvation"/>
    <property type="evidence" value="ECO:0007669"/>
    <property type="project" value="TreeGrafter"/>
</dbReference>
<dbReference type="PROSITE" id="PS51671">
    <property type="entry name" value="ACT"/>
    <property type="match status" value="1"/>
</dbReference>
<dbReference type="SUPFAM" id="SSF109604">
    <property type="entry name" value="HD-domain/PDEase-like"/>
    <property type="match status" value="1"/>
</dbReference>
<feature type="domain" description="HD" evidence="3">
    <location>
        <begin position="68"/>
        <end position="167"/>
    </location>
</feature>
<proteinExistence type="inferred from homology"/>
<dbReference type="InterPro" id="IPR012675">
    <property type="entry name" value="Beta-grasp_dom_sf"/>
</dbReference>
<evidence type="ECO:0000313" key="5">
    <source>
        <dbReference type="EMBL" id="MBB5016789.1"/>
    </source>
</evidence>
<dbReference type="InterPro" id="IPR004811">
    <property type="entry name" value="RelA/Spo_fam"/>
</dbReference>
<dbReference type="Pfam" id="PF13291">
    <property type="entry name" value="ACT_4"/>
    <property type="match status" value="1"/>
</dbReference>
<dbReference type="GO" id="GO:0016301">
    <property type="term" value="F:kinase activity"/>
    <property type="evidence" value="ECO:0007669"/>
    <property type="project" value="UniProtKB-KW"/>
</dbReference>
<dbReference type="SMART" id="SM00954">
    <property type="entry name" value="RelA_SpoT"/>
    <property type="match status" value="1"/>
</dbReference>
<dbReference type="AlphaFoldDB" id="A0A840MHX1"/>
<dbReference type="Pfam" id="PF19296">
    <property type="entry name" value="RelA_AH_RIS"/>
    <property type="match status" value="1"/>
</dbReference>
<dbReference type="EC" id="2.7.6.5" evidence="5"/>
<dbReference type="PANTHER" id="PTHR21262">
    <property type="entry name" value="GUANOSINE-3',5'-BIS DIPHOSPHATE 3'-PYROPHOSPHOHYDROLASE"/>
    <property type="match status" value="1"/>
</dbReference>
<dbReference type="PROSITE" id="PS51880">
    <property type="entry name" value="TGS"/>
    <property type="match status" value="1"/>
</dbReference>
<dbReference type="SMART" id="SM00471">
    <property type="entry name" value="HDc"/>
    <property type="match status" value="1"/>
</dbReference>
<dbReference type="FunFam" id="3.30.460.10:FF:000001">
    <property type="entry name" value="GTP pyrophosphokinase RelA"/>
    <property type="match status" value="1"/>
</dbReference>
<dbReference type="InterPro" id="IPR012676">
    <property type="entry name" value="TGS-like"/>
</dbReference>
<dbReference type="InterPro" id="IPR002912">
    <property type="entry name" value="ACT_dom"/>
</dbReference>
<dbReference type="Gene3D" id="3.30.70.260">
    <property type="match status" value="1"/>
</dbReference>
<dbReference type="InterPro" id="IPR004095">
    <property type="entry name" value="TGS"/>
</dbReference>
<dbReference type="Proteomes" id="UP000575898">
    <property type="component" value="Unassembled WGS sequence"/>
</dbReference>
<keyword evidence="5" id="KW-0418">Kinase</keyword>
<dbReference type="InterPro" id="IPR045600">
    <property type="entry name" value="RelA/SpoT_AH_RIS"/>
</dbReference>
<dbReference type="Gene3D" id="3.30.460.10">
    <property type="entry name" value="Beta Polymerase, domain 2"/>
    <property type="match status" value="1"/>
</dbReference>
<dbReference type="CDD" id="cd05399">
    <property type="entry name" value="NT_Rel-Spo_like"/>
    <property type="match status" value="1"/>
</dbReference>
<sequence>MLGTQSTIPSTRPQVGTADLDPLLPEAQALLAKVSAYLKPDEVTLLEVAYRFAAKAHAGQFRKSGEPYITHPIAVAGILSEWFLDSQALCAALMHDVMEDTGVTKLEIAEHFGRPVADLVDGLSKLERLEFQTKEDAQAENFRKMLLAMARDIRVILIKLADRLHNMRTLDSMNPDKQKRIARETMEIYAPIANRIGLNSVYQELEDLSFRYVHPHRYAVLSKAMRAARGNRREVVGKIADAVRNKLADAGLDSTISGREKHLFSIYQKMQEKHLTFSEVLDIYGFRVIVKDVPSCYLALGALHGLYKPIPGKFKDYIAIPKANGYQSLHTTLFGPYGTPVEIQIRTQEMHKLAEAGVASHWIYKSGNVSINEVQQKTHQWLKSLLEIQSESGDSVEFLEHIKVDLFPDEVYVFTPKGKIMAMPQGATAVDFAYAVHTDIGNRCIAAKINYELMPLRTILRNGDRVEIITASTARPNPSWLNFVATGKARSHIRHFLKTMRYEESVALGERLLNQSLHALKTEHVEVDEVLWERFLKESGDRSRQEILSDIGLGKRLPVVVARRLLQISGQMPNEAHKPDPITIYGTEGMAVQFAPCCNPIPGDPIIGVVKKGQGLVVHTHDCPVLQKSRPDPDKMLDVQWDPAVKRMFDVAVKVLAVHERGALAQIASTIADEHANIQNVHMEDEPNQSAYTTLNFTLQVEHRQHLAKVMKALRQLQVVVRINRMRATSA</sequence>
<dbReference type="InterPro" id="IPR003607">
    <property type="entry name" value="HD/PDEase_dom"/>
</dbReference>
<dbReference type="FunFam" id="3.10.20.30:FF:000002">
    <property type="entry name" value="GTP pyrophosphokinase (RelA/SpoT)"/>
    <property type="match status" value="1"/>
</dbReference>
<evidence type="ECO:0000259" key="4">
    <source>
        <dbReference type="PROSITE" id="PS51880"/>
    </source>
</evidence>